<dbReference type="GO" id="GO:0032259">
    <property type="term" value="P:methylation"/>
    <property type="evidence" value="ECO:0007669"/>
    <property type="project" value="UniProtKB-KW"/>
</dbReference>
<reference evidence="3" key="1">
    <citation type="submission" date="2017-11" db="EMBL/GenBank/DDBJ databases">
        <authorList>
            <person name="Kuznetsova I."/>
            <person name="Sazanova A."/>
            <person name="Chirak E."/>
            <person name="Safronova V."/>
            <person name="Willems A."/>
        </authorList>
    </citation>
    <scope>NUCLEOTIDE SEQUENCE [LARGE SCALE GENOMIC DNA]</scope>
    <source>
        <strain evidence="3">CCBAU 03422</strain>
    </source>
</reference>
<keyword evidence="2" id="KW-0808">Transferase</keyword>
<dbReference type="InterPro" id="IPR052514">
    <property type="entry name" value="SAM-dependent_MTase"/>
</dbReference>
<protein>
    <submittedName>
        <fullName evidence="2">FkbM family methyltransferase</fullName>
    </submittedName>
</protein>
<dbReference type="Pfam" id="PF05050">
    <property type="entry name" value="Methyltransf_21"/>
    <property type="match status" value="1"/>
</dbReference>
<dbReference type="RefSeq" id="WP_106666802.1">
    <property type="nucleotide sequence ID" value="NZ_PGGM01000015.1"/>
</dbReference>
<dbReference type="Gene3D" id="3.40.50.150">
    <property type="entry name" value="Vaccinia Virus protein VP39"/>
    <property type="match status" value="1"/>
</dbReference>
<dbReference type="GO" id="GO:0008168">
    <property type="term" value="F:methyltransferase activity"/>
    <property type="evidence" value="ECO:0007669"/>
    <property type="project" value="UniProtKB-KW"/>
</dbReference>
<comment type="caution">
    <text evidence="2">The sequence shown here is derived from an EMBL/GenBank/DDBJ whole genome shotgun (WGS) entry which is preliminary data.</text>
</comment>
<dbReference type="NCBIfam" id="TIGR01444">
    <property type="entry name" value="fkbM_fam"/>
    <property type="match status" value="1"/>
</dbReference>
<dbReference type="SUPFAM" id="SSF53335">
    <property type="entry name" value="S-adenosyl-L-methionine-dependent methyltransferases"/>
    <property type="match status" value="1"/>
</dbReference>
<dbReference type="AlphaFoldDB" id="A0A2P7B351"/>
<sequence length="236" mass="26115">MPSTFRLHGLHVPISPDDVSDVIWSALKDGSYEAKEARWALKAAKPNDRILELGSGIGVITSLLAGVEGAHVMAFEANPHTVRLAKRVIRANNRNNVELEHGLLTAGPSRDFTFYVREDLWMSSLIKHQGPYIDSIQVKSSNIDEVITRADIDLVVMDIEGAELDLLTRARLPGVERVFLEFHDHLYGLEGVRAVTSAMADKGFAYDPRGSSGPCVLFSRNTDPREYQPEDIHAIA</sequence>
<dbReference type="PANTHER" id="PTHR34203">
    <property type="entry name" value="METHYLTRANSFERASE, FKBM FAMILY PROTEIN"/>
    <property type="match status" value="1"/>
</dbReference>
<dbReference type="InterPro" id="IPR006342">
    <property type="entry name" value="FkbM_mtfrase"/>
</dbReference>
<name>A0A2P7B351_9HYPH</name>
<dbReference type="PANTHER" id="PTHR34203:SF15">
    <property type="entry name" value="SLL1173 PROTEIN"/>
    <property type="match status" value="1"/>
</dbReference>
<evidence type="ECO:0000259" key="1">
    <source>
        <dbReference type="Pfam" id="PF05050"/>
    </source>
</evidence>
<feature type="domain" description="Methyltransferase FkbM" evidence="1">
    <location>
        <begin position="68"/>
        <end position="204"/>
    </location>
</feature>
<organism evidence="2 3">
    <name type="scientific">Phyllobacterium sophorae</name>
    <dbReference type="NCBI Taxonomy" id="1520277"/>
    <lineage>
        <taxon>Bacteria</taxon>
        <taxon>Pseudomonadati</taxon>
        <taxon>Pseudomonadota</taxon>
        <taxon>Alphaproteobacteria</taxon>
        <taxon>Hyphomicrobiales</taxon>
        <taxon>Phyllobacteriaceae</taxon>
        <taxon>Phyllobacterium</taxon>
    </lineage>
</organism>
<keyword evidence="3" id="KW-1185">Reference proteome</keyword>
<dbReference type="Proteomes" id="UP000241764">
    <property type="component" value="Unassembled WGS sequence"/>
</dbReference>
<keyword evidence="2" id="KW-0489">Methyltransferase</keyword>
<accession>A0A2P7B351</accession>
<dbReference type="InterPro" id="IPR029063">
    <property type="entry name" value="SAM-dependent_MTases_sf"/>
</dbReference>
<proteinExistence type="predicted"/>
<evidence type="ECO:0000313" key="3">
    <source>
        <dbReference type="Proteomes" id="UP000241764"/>
    </source>
</evidence>
<evidence type="ECO:0000313" key="2">
    <source>
        <dbReference type="EMBL" id="PSH60893.1"/>
    </source>
</evidence>
<gene>
    <name evidence="2" type="ORF">CU103_25355</name>
</gene>
<dbReference type="OrthoDB" id="456767at2"/>
<dbReference type="CDD" id="cd02440">
    <property type="entry name" value="AdoMet_MTases"/>
    <property type="match status" value="1"/>
</dbReference>
<dbReference type="EMBL" id="PGGM01000015">
    <property type="protein sequence ID" value="PSH60893.1"/>
    <property type="molecule type" value="Genomic_DNA"/>
</dbReference>